<protein>
    <submittedName>
        <fullName evidence="2">Uncharacterized protein</fullName>
    </submittedName>
</protein>
<feature type="region of interest" description="Disordered" evidence="1">
    <location>
        <begin position="1"/>
        <end position="46"/>
    </location>
</feature>
<evidence type="ECO:0000313" key="3">
    <source>
        <dbReference type="Proteomes" id="UP001164929"/>
    </source>
</evidence>
<name>A0AAD6Q2S3_9ROSI</name>
<sequence>MSVQMQESGIHSQRQLNKKGRPSCEGGPRNREPYHGNVKKRNHNEGQDRVLLTSREILVFGGGGSVLLLDRLFRTIIKLVNLWRTATSTLYCRRGDGFNGVATTSSYSVYGVGRAGCFATLRYGNEARGLTGHRCWVIGKKQSHLCSRACQPRNKRASSKLQCATNGALN</sequence>
<evidence type="ECO:0000256" key="1">
    <source>
        <dbReference type="SAM" id="MobiDB-lite"/>
    </source>
</evidence>
<reference evidence="2" key="1">
    <citation type="journal article" date="2023" name="Mol. Ecol. Resour.">
        <title>Chromosome-level genome assembly of a triploid poplar Populus alba 'Berolinensis'.</title>
        <authorList>
            <person name="Chen S."/>
            <person name="Yu Y."/>
            <person name="Wang X."/>
            <person name="Wang S."/>
            <person name="Zhang T."/>
            <person name="Zhou Y."/>
            <person name="He R."/>
            <person name="Meng N."/>
            <person name="Wang Y."/>
            <person name="Liu W."/>
            <person name="Liu Z."/>
            <person name="Liu J."/>
            <person name="Guo Q."/>
            <person name="Huang H."/>
            <person name="Sederoff R.R."/>
            <person name="Wang G."/>
            <person name="Qu G."/>
            <person name="Chen S."/>
        </authorList>
    </citation>
    <scope>NUCLEOTIDE SEQUENCE</scope>
    <source>
        <strain evidence="2">SC-2020</strain>
    </source>
</reference>
<gene>
    <name evidence="2" type="ORF">NC653_030976</name>
</gene>
<organism evidence="2 3">
    <name type="scientific">Populus alba x Populus x berolinensis</name>
    <dbReference type="NCBI Taxonomy" id="444605"/>
    <lineage>
        <taxon>Eukaryota</taxon>
        <taxon>Viridiplantae</taxon>
        <taxon>Streptophyta</taxon>
        <taxon>Embryophyta</taxon>
        <taxon>Tracheophyta</taxon>
        <taxon>Spermatophyta</taxon>
        <taxon>Magnoliopsida</taxon>
        <taxon>eudicotyledons</taxon>
        <taxon>Gunneridae</taxon>
        <taxon>Pentapetalae</taxon>
        <taxon>rosids</taxon>
        <taxon>fabids</taxon>
        <taxon>Malpighiales</taxon>
        <taxon>Salicaceae</taxon>
        <taxon>Saliceae</taxon>
        <taxon>Populus</taxon>
    </lineage>
</organism>
<dbReference type="Proteomes" id="UP001164929">
    <property type="component" value="Chromosome 13"/>
</dbReference>
<accession>A0AAD6Q2S3</accession>
<comment type="caution">
    <text evidence="2">The sequence shown here is derived from an EMBL/GenBank/DDBJ whole genome shotgun (WGS) entry which is preliminary data.</text>
</comment>
<dbReference type="AlphaFoldDB" id="A0AAD6Q2S3"/>
<evidence type="ECO:0000313" key="2">
    <source>
        <dbReference type="EMBL" id="KAJ6974993.1"/>
    </source>
</evidence>
<proteinExistence type="predicted"/>
<feature type="compositionally biased region" description="Polar residues" evidence="1">
    <location>
        <begin position="1"/>
        <end position="15"/>
    </location>
</feature>
<dbReference type="EMBL" id="JAQIZT010000013">
    <property type="protein sequence ID" value="KAJ6974993.1"/>
    <property type="molecule type" value="Genomic_DNA"/>
</dbReference>
<keyword evidence="3" id="KW-1185">Reference proteome</keyword>